<evidence type="ECO:0000313" key="1">
    <source>
        <dbReference type="EMBL" id="UQS86854.1"/>
    </source>
</evidence>
<gene>
    <name evidence="1" type="ORF">MOO44_08320</name>
</gene>
<evidence type="ECO:0000313" key="2">
    <source>
        <dbReference type="Proteomes" id="UP000831181"/>
    </source>
</evidence>
<keyword evidence="2" id="KW-1185">Reference proteome</keyword>
<reference evidence="1" key="1">
    <citation type="journal article" date="2022" name="Int. J. Syst. Evol. Microbiol.">
        <title>Apilactobacillus apisilvae sp. nov., Nicolia spurrieriana gen. nov. sp. nov., Bombilactobacillus folatiphilus sp. nov. and Bombilactobacillus thymidiniphilus sp. nov., four new lactic acid bacterial isolates from stingless bees Tetragonula carbonaria and Austroplebeia australis.</title>
        <authorList>
            <person name="Oliphant S.A."/>
            <person name="Watson-Haigh N.S."/>
            <person name="Sumby K.M."/>
            <person name="Gardner J."/>
            <person name="Groom S."/>
            <person name="Jiranek V."/>
        </authorList>
    </citation>
    <scope>NUCLEOTIDE SEQUENCE</scope>
    <source>
        <strain evidence="1">SGEP1_A5</strain>
    </source>
</reference>
<dbReference type="KEGG" id="lbe:MOO44_08320"/>
<name>A0A976RS77_9LACO</name>
<proteinExistence type="predicted"/>
<organism evidence="1 2">
    <name type="scientific">Nicoliella spurrieriana</name>
    <dbReference type="NCBI Taxonomy" id="2925830"/>
    <lineage>
        <taxon>Bacteria</taxon>
        <taxon>Bacillati</taxon>
        <taxon>Bacillota</taxon>
        <taxon>Bacilli</taxon>
        <taxon>Lactobacillales</taxon>
        <taxon>Lactobacillaceae</taxon>
        <taxon>Nicoliella</taxon>
    </lineage>
</organism>
<dbReference type="AlphaFoldDB" id="A0A976RS77"/>
<protein>
    <submittedName>
        <fullName evidence="1">Uncharacterized protein</fullName>
    </submittedName>
</protein>
<dbReference type="Proteomes" id="UP000831181">
    <property type="component" value="Chromosome"/>
</dbReference>
<sequence length="55" mass="6555">MAQQSLRFCEIILFKMGVFNLSNYSKKYSKEFKDKYCKANKDPKIVKWSGELEKI</sequence>
<dbReference type="EMBL" id="CP093361">
    <property type="protein sequence ID" value="UQS86854.1"/>
    <property type="molecule type" value="Genomic_DNA"/>
</dbReference>
<accession>A0A976RS77</accession>